<keyword evidence="3" id="KW-1185">Reference proteome</keyword>
<dbReference type="EMBL" id="AOPZ01000514">
    <property type="protein sequence ID" value="EPH39604.1"/>
    <property type="molecule type" value="Genomic_DNA"/>
</dbReference>
<accession>S3ZAM7</accession>
<name>S3ZAM7_9ACTN</name>
<organism evidence="2 3">
    <name type="scientific">Streptomyces aurantiacus JA 4570</name>
    <dbReference type="NCBI Taxonomy" id="1286094"/>
    <lineage>
        <taxon>Bacteria</taxon>
        <taxon>Bacillati</taxon>
        <taxon>Actinomycetota</taxon>
        <taxon>Actinomycetes</taxon>
        <taxon>Kitasatosporales</taxon>
        <taxon>Streptomycetaceae</taxon>
        <taxon>Streptomyces</taxon>
        <taxon>Streptomyces aurantiacus group</taxon>
    </lineage>
</organism>
<comment type="caution">
    <text evidence="2">The sequence shown here is derived from an EMBL/GenBank/DDBJ whole genome shotgun (WGS) entry which is preliminary data.</text>
</comment>
<gene>
    <name evidence="2" type="ORF">STRAU_7335</name>
</gene>
<reference evidence="2 3" key="1">
    <citation type="submission" date="2013-02" db="EMBL/GenBank/DDBJ databases">
        <title>Draft Genome Sequence of Streptomyces aurantiacus, Which Produces Setomimycin.</title>
        <authorList>
            <person name="Gruening B.A."/>
            <person name="Praeg A."/>
            <person name="Erxleben A."/>
            <person name="Guenther S."/>
            <person name="Mueller M."/>
        </authorList>
    </citation>
    <scope>NUCLEOTIDE SEQUENCE [LARGE SCALE GENOMIC DNA]</scope>
    <source>
        <strain evidence="2 3">JA 4570</strain>
    </source>
</reference>
<protein>
    <submittedName>
        <fullName evidence="2">Uncharacterized protein</fullName>
    </submittedName>
</protein>
<feature type="region of interest" description="Disordered" evidence="1">
    <location>
        <begin position="1"/>
        <end position="30"/>
    </location>
</feature>
<dbReference type="AlphaFoldDB" id="S3ZAM7"/>
<evidence type="ECO:0000313" key="2">
    <source>
        <dbReference type="EMBL" id="EPH39604.1"/>
    </source>
</evidence>
<proteinExistence type="predicted"/>
<sequence>MTPPSRPGREAVAPRPGVVQHRTGAAECLR</sequence>
<evidence type="ECO:0000256" key="1">
    <source>
        <dbReference type="SAM" id="MobiDB-lite"/>
    </source>
</evidence>
<evidence type="ECO:0000313" key="3">
    <source>
        <dbReference type="Proteomes" id="UP000014629"/>
    </source>
</evidence>
<dbReference type="Proteomes" id="UP000014629">
    <property type="component" value="Unassembled WGS sequence"/>
</dbReference>